<reference evidence="1 2" key="1">
    <citation type="journal article" date="2019" name="Nat. Ecol. Evol.">
        <title>Megaphylogeny resolves global patterns of mushroom evolution.</title>
        <authorList>
            <person name="Varga T."/>
            <person name="Krizsan K."/>
            <person name="Foldi C."/>
            <person name="Dima B."/>
            <person name="Sanchez-Garcia M."/>
            <person name="Sanchez-Ramirez S."/>
            <person name="Szollosi G.J."/>
            <person name="Szarkandi J.G."/>
            <person name="Papp V."/>
            <person name="Albert L."/>
            <person name="Andreopoulos W."/>
            <person name="Angelini C."/>
            <person name="Antonin V."/>
            <person name="Barry K.W."/>
            <person name="Bougher N.L."/>
            <person name="Buchanan P."/>
            <person name="Buyck B."/>
            <person name="Bense V."/>
            <person name="Catcheside P."/>
            <person name="Chovatia M."/>
            <person name="Cooper J."/>
            <person name="Damon W."/>
            <person name="Desjardin D."/>
            <person name="Finy P."/>
            <person name="Geml J."/>
            <person name="Haridas S."/>
            <person name="Hughes K."/>
            <person name="Justo A."/>
            <person name="Karasinski D."/>
            <person name="Kautmanova I."/>
            <person name="Kiss B."/>
            <person name="Kocsube S."/>
            <person name="Kotiranta H."/>
            <person name="LaButti K.M."/>
            <person name="Lechner B.E."/>
            <person name="Liimatainen K."/>
            <person name="Lipzen A."/>
            <person name="Lukacs Z."/>
            <person name="Mihaltcheva S."/>
            <person name="Morgado L.N."/>
            <person name="Niskanen T."/>
            <person name="Noordeloos M.E."/>
            <person name="Ohm R.A."/>
            <person name="Ortiz-Santana B."/>
            <person name="Ovrebo C."/>
            <person name="Racz N."/>
            <person name="Riley R."/>
            <person name="Savchenko A."/>
            <person name="Shiryaev A."/>
            <person name="Soop K."/>
            <person name="Spirin V."/>
            <person name="Szebenyi C."/>
            <person name="Tomsovsky M."/>
            <person name="Tulloss R.E."/>
            <person name="Uehling J."/>
            <person name="Grigoriev I.V."/>
            <person name="Vagvolgyi C."/>
            <person name="Papp T."/>
            <person name="Martin F.M."/>
            <person name="Miettinen O."/>
            <person name="Hibbett D.S."/>
            <person name="Nagy L.G."/>
        </authorList>
    </citation>
    <scope>NUCLEOTIDE SEQUENCE [LARGE SCALE GENOMIC DNA]</scope>
    <source>
        <strain evidence="1 2">NL-1719</strain>
    </source>
</reference>
<evidence type="ECO:0000313" key="1">
    <source>
        <dbReference type="EMBL" id="TFK63529.1"/>
    </source>
</evidence>
<evidence type="ECO:0000313" key="2">
    <source>
        <dbReference type="Proteomes" id="UP000308600"/>
    </source>
</evidence>
<gene>
    <name evidence="1" type="ORF">BDN72DRAFT_847527</name>
</gene>
<proteinExistence type="predicted"/>
<protein>
    <submittedName>
        <fullName evidence="1">Uncharacterized protein</fullName>
    </submittedName>
</protein>
<name>A0ACD3ADY9_9AGAR</name>
<keyword evidence="2" id="KW-1185">Reference proteome</keyword>
<organism evidence="1 2">
    <name type="scientific">Pluteus cervinus</name>
    <dbReference type="NCBI Taxonomy" id="181527"/>
    <lineage>
        <taxon>Eukaryota</taxon>
        <taxon>Fungi</taxon>
        <taxon>Dikarya</taxon>
        <taxon>Basidiomycota</taxon>
        <taxon>Agaricomycotina</taxon>
        <taxon>Agaricomycetes</taxon>
        <taxon>Agaricomycetidae</taxon>
        <taxon>Agaricales</taxon>
        <taxon>Pluteineae</taxon>
        <taxon>Pluteaceae</taxon>
        <taxon>Pluteus</taxon>
    </lineage>
</organism>
<sequence>MSPWYYTSSQLSFKLCTGSHTKCMECSCRCAKGYPEGPYYDDSLQRIVHVRDAHIHQRFSVVHINLRKCSATVGDSDCAGCALHANFLGSSNTINYCHLNSPRPPGSFSWLEHIDNTSRIRICARRSLAIQRRPRVYEGSLER</sequence>
<dbReference type="EMBL" id="ML208518">
    <property type="protein sequence ID" value="TFK63529.1"/>
    <property type="molecule type" value="Genomic_DNA"/>
</dbReference>
<dbReference type="Proteomes" id="UP000308600">
    <property type="component" value="Unassembled WGS sequence"/>
</dbReference>
<accession>A0ACD3ADY9</accession>